<sequence length="77" mass="8341">MDGDRWTGTYGDRRMGTDGLSAPARAGTVRGMSTHPTFREVAPRERGPHGECAPRGLSFLRRRGRVGSPPARCLCTA</sequence>
<evidence type="ECO:0000313" key="3">
    <source>
        <dbReference type="Proteomes" id="UP000325598"/>
    </source>
</evidence>
<feature type="region of interest" description="Disordered" evidence="1">
    <location>
        <begin position="1"/>
        <end position="35"/>
    </location>
</feature>
<organism evidence="2 3">
    <name type="scientific">Streptomyces angustmyceticus</name>
    <dbReference type="NCBI Taxonomy" id="285578"/>
    <lineage>
        <taxon>Bacteria</taxon>
        <taxon>Bacillati</taxon>
        <taxon>Actinomycetota</taxon>
        <taxon>Actinomycetes</taxon>
        <taxon>Kitasatosporales</taxon>
        <taxon>Streptomycetaceae</taxon>
        <taxon>Streptomyces</taxon>
    </lineage>
</organism>
<dbReference type="EMBL" id="BLAG01000006">
    <property type="protein sequence ID" value="GES29408.1"/>
    <property type="molecule type" value="Genomic_DNA"/>
</dbReference>
<keyword evidence="3" id="KW-1185">Reference proteome</keyword>
<name>A0A5J4LFH8_9ACTN</name>
<evidence type="ECO:0000256" key="1">
    <source>
        <dbReference type="SAM" id="MobiDB-lite"/>
    </source>
</evidence>
<dbReference type="Proteomes" id="UP000325598">
    <property type="component" value="Unassembled WGS sequence"/>
</dbReference>
<gene>
    <name evidence="2" type="ORF">San01_18950</name>
</gene>
<accession>A0A5J4LFH8</accession>
<reference evidence="2 3" key="1">
    <citation type="submission" date="2019-10" db="EMBL/GenBank/DDBJ databases">
        <title>Whole genome shotgun sequence of Streptomyces angustmyceticus NBRC 3934.</title>
        <authorList>
            <person name="Hosoyama A."/>
            <person name="Ichikawa N."/>
            <person name="Kimura A."/>
            <person name="Kitahashi Y."/>
            <person name="Komaki H."/>
            <person name="Uohara A."/>
        </authorList>
    </citation>
    <scope>NUCLEOTIDE SEQUENCE [LARGE SCALE GENOMIC DNA]</scope>
    <source>
        <strain evidence="2 3">NBRC 3934</strain>
    </source>
</reference>
<protein>
    <submittedName>
        <fullName evidence="2">Uncharacterized protein</fullName>
    </submittedName>
</protein>
<comment type="caution">
    <text evidence="2">The sequence shown here is derived from an EMBL/GenBank/DDBJ whole genome shotgun (WGS) entry which is preliminary data.</text>
</comment>
<proteinExistence type="predicted"/>
<dbReference type="AlphaFoldDB" id="A0A5J4LFH8"/>
<evidence type="ECO:0000313" key="2">
    <source>
        <dbReference type="EMBL" id="GES29408.1"/>
    </source>
</evidence>